<proteinExistence type="predicted"/>
<sequence>MRGAIAVLDDGEPDPGAWRRAGLWRREWHGPRAWSRQRGDTLVTYVHGLARRAEPVTWHDGEPRLVGRVFDDPRTLRGDDTTCWALATRRHVVVGGTLEFNAGAPARFTVAADQTLARSHDPFSLALAASAELALAVLDESFARALYGALCNTTWIGPGDARGDFTFRAAARYVEFLRGPGAAVLDLYLSGNEGRVQADVRAALGAIGWRLRTAADHAADALELQVRLREWSGRPIGHVVPWWELSADGRAPATLVDPSTVPVAPPPDPQALLDWLASSARIDVFDYQRAVRLADPCHAG</sequence>
<dbReference type="EMBL" id="CP114040">
    <property type="protein sequence ID" value="WAS90533.1"/>
    <property type="molecule type" value="Genomic_DNA"/>
</dbReference>
<gene>
    <name evidence="1" type="ORF">O0S08_30465</name>
</gene>
<organism evidence="1 2">
    <name type="scientific">Nannocystis punicea</name>
    <dbReference type="NCBI Taxonomy" id="2995304"/>
    <lineage>
        <taxon>Bacteria</taxon>
        <taxon>Pseudomonadati</taxon>
        <taxon>Myxococcota</taxon>
        <taxon>Polyangia</taxon>
        <taxon>Nannocystales</taxon>
        <taxon>Nannocystaceae</taxon>
        <taxon>Nannocystis</taxon>
    </lineage>
</organism>
<protein>
    <submittedName>
        <fullName evidence="1">Uncharacterized protein</fullName>
    </submittedName>
</protein>
<dbReference type="Proteomes" id="UP001164459">
    <property type="component" value="Chromosome"/>
</dbReference>
<dbReference type="RefSeq" id="WP_269032860.1">
    <property type="nucleotide sequence ID" value="NZ_CP114040.1"/>
</dbReference>
<accession>A0ABY7GUD4</accession>
<evidence type="ECO:0000313" key="2">
    <source>
        <dbReference type="Proteomes" id="UP001164459"/>
    </source>
</evidence>
<evidence type="ECO:0000313" key="1">
    <source>
        <dbReference type="EMBL" id="WAS90533.1"/>
    </source>
</evidence>
<keyword evidence="2" id="KW-1185">Reference proteome</keyword>
<name>A0ABY7GUD4_9BACT</name>
<reference evidence="1" key="1">
    <citation type="submission" date="2022-11" db="EMBL/GenBank/DDBJ databases">
        <title>Minimal conservation of predation-associated metabolite biosynthetic gene clusters underscores biosynthetic potential of Myxococcota including descriptions for ten novel species: Archangium lansinium sp. nov., Myxococcus landrumus sp. nov., Nannocystis bai.</title>
        <authorList>
            <person name="Ahearne A."/>
            <person name="Stevens C."/>
            <person name="Dowd S."/>
        </authorList>
    </citation>
    <scope>NUCLEOTIDE SEQUENCE</scope>
    <source>
        <strain evidence="1">Fl3</strain>
    </source>
</reference>